<dbReference type="Proteomes" id="UP001385951">
    <property type="component" value="Unassembled WGS sequence"/>
</dbReference>
<dbReference type="PROSITE" id="PS51278">
    <property type="entry name" value="GATASE_TYPE_2"/>
    <property type="match status" value="1"/>
</dbReference>
<feature type="domain" description="Glutamine amidotransferase type-2" evidence="1">
    <location>
        <begin position="1"/>
        <end position="294"/>
    </location>
</feature>
<evidence type="ECO:0000313" key="3">
    <source>
        <dbReference type="Proteomes" id="UP001385951"/>
    </source>
</evidence>
<dbReference type="Pfam" id="PF13522">
    <property type="entry name" value="GATase_6"/>
    <property type="match status" value="1"/>
</dbReference>
<reference evidence="2 3" key="1">
    <citation type="submission" date="2022-09" db="EMBL/GenBank/DDBJ databases">
        <authorList>
            <person name="Palmer J.M."/>
        </authorList>
    </citation>
    <scope>NUCLEOTIDE SEQUENCE [LARGE SCALE GENOMIC DNA]</scope>
    <source>
        <strain evidence="2 3">DSM 7382</strain>
    </source>
</reference>
<dbReference type="InterPro" id="IPR052373">
    <property type="entry name" value="Gamma-glu_amide_hydrolase"/>
</dbReference>
<gene>
    <name evidence="2" type="ORF">QCA50_007225</name>
</gene>
<proteinExistence type="predicted"/>
<keyword evidence="3" id="KW-1185">Reference proteome</keyword>
<accession>A0AAW0GGZ2</accession>
<dbReference type="SUPFAM" id="SSF56235">
    <property type="entry name" value="N-terminal nucleophile aminohydrolases (Ntn hydrolases)"/>
    <property type="match status" value="1"/>
</dbReference>
<dbReference type="GO" id="GO:0061672">
    <property type="term" value="C:glutathione hydrolase complex"/>
    <property type="evidence" value="ECO:0007669"/>
    <property type="project" value="TreeGrafter"/>
</dbReference>
<comment type="caution">
    <text evidence="2">The sequence shown here is derived from an EMBL/GenBank/DDBJ whole genome shotgun (WGS) entry which is preliminary data.</text>
</comment>
<dbReference type="PANTHER" id="PTHR43187:SF1">
    <property type="entry name" value="GLUTAMINE AMIDOTRANSFERASE DUG3-RELATED"/>
    <property type="match status" value="1"/>
</dbReference>
<dbReference type="Gene3D" id="3.60.20.10">
    <property type="entry name" value="Glutamine Phosphoribosylpyrophosphate, subunit 1, domain 1"/>
    <property type="match status" value="1"/>
</dbReference>
<dbReference type="GO" id="GO:0008242">
    <property type="term" value="F:omega peptidase activity"/>
    <property type="evidence" value="ECO:0007669"/>
    <property type="project" value="TreeGrafter"/>
</dbReference>
<dbReference type="InterPro" id="IPR029055">
    <property type="entry name" value="Ntn_hydrolases_N"/>
</dbReference>
<organism evidence="2 3">
    <name type="scientific">Cerrena zonata</name>
    <dbReference type="NCBI Taxonomy" id="2478898"/>
    <lineage>
        <taxon>Eukaryota</taxon>
        <taxon>Fungi</taxon>
        <taxon>Dikarya</taxon>
        <taxon>Basidiomycota</taxon>
        <taxon>Agaricomycotina</taxon>
        <taxon>Agaricomycetes</taxon>
        <taxon>Polyporales</taxon>
        <taxon>Cerrenaceae</taxon>
        <taxon>Cerrena</taxon>
    </lineage>
</organism>
<sequence length="329" mass="36817">MHPIRSPNPEGAGDATYNFDGFGVTWYTDTLSRYDPDVEGPRPILYRTPAIAVTDETFLYVCNNTSSSTILAHVRNATRPPMVASNNHPFVFGRYSLMHNGSITDFPKIQLEMLQETKREYAAMISGNTDSEHFAALYFTYLGDINEVYGARRMRNALAKAIKTVQDIQVQVLGKEVANEMNFCITNGETLVALRWKNNPTPSVDNFPLSLYVSYTAAASLSRKEKFSYGIQANKRTATELTQLIKPAAGNLTQPHYAHNPFGVHVIVASEPATFDEEQWYSVNNGQFVLVDRRKNPWNDIPHGMFTGAAKEAANIEVSFEDFNPENEA</sequence>
<dbReference type="EMBL" id="JASBNA010000008">
    <property type="protein sequence ID" value="KAK7689433.1"/>
    <property type="molecule type" value="Genomic_DNA"/>
</dbReference>
<evidence type="ECO:0000313" key="2">
    <source>
        <dbReference type="EMBL" id="KAK7689433.1"/>
    </source>
</evidence>
<name>A0AAW0GGZ2_9APHY</name>
<protein>
    <recommendedName>
        <fullName evidence="1">Glutamine amidotransferase type-2 domain-containing protein</fullName>
    </recommendedName>
</protein>
<dbReference type="CDD" id="cd01908">
    <property type="entry name" value="YafJ"/>
    <property type="match status" value="1"/>
</dbReference>
<dbReference type="GO" id="GO:0005737">
    <property type="term" value="C:cytoplasm"/>
    <property type="evidence" value="ECO:0007669"/>
    <property type="project" value="TreeGrafter"/>
</dbReference>
<dbReference type="GO" id="GO:0006751">
    <property type="term" value="P:glutathione catabolic process"/>
    <property type="evidence" value="ECO:0007669"/>
    <property type="project" value="TreeGrafter"/>
</dbReference>
<evidence type="ECO:0000259" key="1">
    <source>
        <dbReference type="PROSITE" id="PS51278"/>
    </source>
</evidence>
<dbReference type="PANTHER" id="PTHR43187">
    <property type="entry name" value="GLUTAMINE AMIDOTRANSFERASE DUG3-RELATED"/>
    <property type="match status" value="1"/>
</dbReference>
<dbReference type="AlphaFoldDB" id="A0AAW0GGZ2"/>
<dbReference type="InterPro" id="IPR017932">
    <property type="entry name" value="GATase_2_dom"/>
</dbReference>